<dbReference type="Gene3D" id="1.10.472.10">
    <property type="entry name" value="Cyclin-like"/>
    <property type="match status" value="1"/>
</dbReference>
<dbReference type="Proteomes" id="UP001358586">
    <property type="component" value="Chromosome 12"/>
</dbReference>
<dbReference type="InterPro" id="IPR036915">
    <property type="entry name" value="Cyclin-like_sf"/>
</dbReference>
<proteinExistence type="predicted"/>
<evidence type="ECO:0008006" key="3">
    <source>
        <dbReference type="Google" id="ProtNLM"/>
    </source>
</evidence>
<organism evidence="1 2">
    <name type="scientific">Gossypium arboreum</name>
    <name type="common">Tree cotton</name>
    <name type="synonym">Gossypium nanking</name>
    <dbReference type="NCBI Taxonomy" id="29729"/>
    <lineage>
        <taxon>Eukaryota</taxon>
        <taxon>Viridiplantae</taxon>
        <taxon>Streptophyta</taxon>
        <taxon>Embryophyta</taxon>
        <taxon>Tracheophyta</taxon>
        <taxon>Spermatophyta</taxon>
        <taxon>Magnoliopsida</taxon>
        <taxon>eudicotyledons</taxon>
        <taxon>Gunneridae</taxon>
        <taxon>Pentapetalae</taxon>
        <taxon>rosids</taxon>
        <taxon>malvids</taxon>
        <taxon>Malvales</taxon>
        <taxon>Malvaceae</taxon>
        <taxon>Malvoideae</taxon>
        <taxon>Gossypium</taxon>
    </lineage>
</organism>
<name>A0ABR0MRY6_GOSAR</name>
<comment type="caution">
    <text evidence="1">The sequence shown here is derived from an EMBL/GenBank/DDBJ whole genome shotgun (WGS) entry which is preliminary data.</text>
</comment>
<reference evidence="1 2" key="1">
    <citation type="submission" date="2023-03" db="EMBL/GenBank/DDBJ databases">
        <title>WGS of Gossypium arboreum.</title>
        <authorList>
            <person name="Yu D."/>
        </authorList>
    </citation>
    <scope>NUCLEOTIDE SEQUENCE [LARGE SCALE GENOMIC DNA]</scope>
    <source>
        <tissue evidence="1">Leaf</tissue>
    </source>
</reference>
<evidence type="ECO:0000313" key="1">
    <source>
        <dbReference type="EMBL" id="KAK5776746.1"/>
    </source>
</evidence>
<protein>
    <recommendedName>
        <fullName evidence="3">Cyclin N-terminal domain-containing protein</fullName>
    </recommendedName>
</protein>
<dbReference type="EMBL" id="JARKNE010000012">
    <property type="protein sequence ID" value="KAK5776746.1"/>
    <property type="molecule type" value="Genomic_DNA"/>
</dbReference>
<dbReference type="SUPFAM" id="SSF47954">
    <property type="entry name" value="Cyclin-like"/>
    <property type="match status" value="1"/>
</dbReference>
<gene>
    <name evidence="1" type="ORF">PVK06_044709</name>
</gene>
<keyword evidence="2" id="KW-1185">Reference proteome</keyword>
<evidence type="ECO:0000313" key="2">
    <source>
        <dbReference type="Proteomes" id="UP001358586"/>
    </source>
</evidence>
<accession>A0ABR0MRY6</accession>
<sequence length="279" mass="32285">MLIELRFSSWKNRSHSGLAARRYWRFGFELSVEAIPPLFLFVQMAVSRQTDSFNEMKPLRKKSVEFLIRSSHQLRASPIVKYSALSLFADRFLPSLTTLIKTRNMIRSWLLRSMEESNLQLFSLISIWISSKIHDSRALSVKCLKSLGDEFIKDQHFTIRDFVEAVLNFEIGISNVTFIFLEEFFIQFKGVAKVGGLVSFEACMDMMDLLYEKEETSLLFSAPRSLAASILVASYVVTVPKQQWEFPVLPWVKFVTSYKEEDIGEKVKDILTHVFEPHS</sequence>